<dbReference type="InterPro" id="IPR019491">
    <property type="entry name" value="Lipoate_protein_ligase_C"/>
</dbReference>
<dbReference type="GO" id="GO:0016979">
    <property type="term" value="F:lipoate-protein ligase activity"/>
    <property type="evidence" value="ECO:0007669"/>
    <property type="project" value="UniProtKB-EC"/>
</dbReference>
<dbReference type="NCBIfam" id="TIGR00545">
    <property type="entry name" value="lipoyltrans"/>
    <property type="match status" value="1"/>
</dbReference>
<comment type="pathway">
    <text evidence="1">Protein modification; protein lipoylation via exogenous pathway; protein N(6)-(lipoyl)lysine from lipoate: step 2/2.</text>
</comment>
<comment type="catalytic activity">
    <reaction evidence="8">
        <text>L-lysyl-[lipoyl-carrier protein] + (R)-lipoate + ATP = N(6)-[(R)-lipoyl]-L-lysyl-[lipoyl-carrier protein] + AMP + diphosphate + H(+)</text>
        <dbReference type="Rhea" id="RHEA:49288"/>
        <dbReference type="Rhea" id="RHEA-COMP:10500"/>
        <dbReference type="Rhea" id="RHEA-COMP:10502"/>
        <dbReference type="ChEBI" id="CHEBI:15378"/>
        <dbReference type="ChEBI" id="CHEBI:29969"/>
        <dbReference type="ChEBI" id="CHEBI:30616"/>
        <dbReference type="ChEBI" id="CHEBI:33019"/>
        <dbReference type="ChEBI" id="CHEBI:83088"/>
        <dbReference type="ChEBI" id="CHEBI:83099"/>
        <dbReference type="ChEBI" id="CHEBI:456215"/>
        <dbReference type="EC" id="6.3.1.20"/>
    </reaction>
</comment>
<dbReference type="Pfam" id="PF10437">
    <property type="entry name" value="Lip_prot_lig_C"/>
    <property type="match status" value="1"/>
</dbReference>
<dbReference type="Proteomes" id="UP000626109">
    <property type="component" value="Unassembled WGS sequence"/>
</dbReference>
<feature type="domain" description="BPL/LPL catalytic" evidence="9">
    <location>
        <begin position="5"/>
        <end position="190"/>
    </location>
</feature>
<proteinExistence type="inferred from homology"/>
<evidence type="ECO:0000313" key="10">
    <source>
        <dbReference type="EMBL" id="CAE8698643.1"/>
    </source>
</evidence>
<dbReference type="Gene3D" id="3.30.930.10">
    <property type="entry name" value="Bira Bifunctional Protein, Domain 2"/>
    <property type="match status" value="1"/>
</dbReference>
<name>A0A813K9Y6_POLGL</name>
<protein>
    <recommendedName>
        <fullName evidence="4">lipoate--protein ligase</fullName>
        <ecNumber evidence="4">6.3.1.20</ecNumber>
    </recommendedName>
</protein>
<dbReference type="UniPathway" id="UPA00537">
    <property type="reaction ID" value="UER00594"/>
</dbReference>
<dbReference type="GO" id="GO:0005737">
    <property type="term" value="C:cytoplasm"/>
    <property type="evidence" value="ECO:0007669"/>
    <property type="project" value="TreeGrafter"/>
</dbReference>
<dbReference type="SUPFAM" id="SSF55681">
    <property type="entry name" value="Class II aaRS and biotin synthetases"/>
    <property type="match status" value="1"/>
</dbReference>
<comment type="caution">
    <text evidence="10">The sequence shown here is derived from an EMBL/GenBank/DDBJ whole genome shotgun (WGS) entry which is preliminary data.</text>
</comment>
<evidence type="ECO:0000259" key="9">
    <source>
        <dbReference type="PROSITE" id="PS51733"/>
    </source>
</evidence>
<dbReference type="PANTHER" id="PTHR12561">
    <property type="entry name" value="LIPOATE-PROTEIN LIGASE"/>
    <property type="match status" value="1"/>
</dbReference>
<comment type="similarity">
    <text evidence="3">Belongs to the LplA family.</text>
</comment>
<dbReference type="InterPro" id="IPR045864">
    <property type="entry name" value="aa-tRNA-synth_II/BPL/LPL"/>
</dbReference>
<sequence length="319" mass="35202">MQVAKVSGPLMYLWRPAPVVTIGRHQNPWKECVLSQLVSDGVGLVRRRSGGGAIFQDPGCSVFTFISPSGHFNIDRNLDIIIGSLRRLGIEAEKKGRNDLTFEGKKISGSAFKHDAYRGVSLHHGTVLVNTDMQALSRYLTPDRRKLQAKGIASVGARVMNLNESFPSLGHEDICEALIAEFRHREGAQEATIEELTETSPMAQEPEFRAVRAEMRGKEWRLGRTPEFTHQLDTRIDGVAVFDVMMKVHGGKIEEATIFSDALFPDVIDEAMKALKGAEYGRSGIADALGRLRPTFEGSEGPNRTLQALTEWMVASVAN</sequence>
<dbReference type="AlphaFoldDB" id="A0A813K9Y6"/>
<dbReference type="GO" id="GO:0009249">
    <property type="term" value="P:protein lipoylation"/>
    <property type="evidence" value="ECO:0007669"/>
    <property type="project" value="InterPro"/>
</dbReference>
<dbReference type="GO" id="GO:0017118">
    <property type="term" value="F:lipoyltransferase activity"/>
    <property type="evidence" value="ECO:0007669"/>
    <property type="project" value="TreeGrafter"/>
</dbReference>
<keyword evidence="7" id="KW-0067">ATP-binding</keyword>
<dbReference type="PROSITE" id="PS51733">
    <property type="entry name" value="BPL_LPL_CATALYTIC"/>
    <property type="match status" value="1"/>
</dbReference>
<dbReference type="Pfam" id="PF21948">
    <property type="entry name" value="LplA-B_cat"/>
    <property type="match status" value="1"/>
</dbReference>
<evidence type="ECO:0000313" key="11">
    <source>
        <dbReference type="Proteomes" id="UP000626109"/>
    </source>
</evidence>
<dbReference type="InterPro" id="IPR004143">
    <property type="entry name" value="BPL_LPL_catalytic"/>
</dbReference>
<organism evidence="10 11">
    <name type="scientific">Polarella glacialis</name>
    <name type="common">Dinoflagellate</name>
    <dbReference type="NCBI Taxonomy" id="89957"/>
    <lineage>
        <taxon>Eukaryota</taxon>
        <taxon>Sar</taxon>
        <taxon>Alveolata</taxon>
        <taxon>Dinophyceae</taxon>
        <taxon>Suessiales</taxon>
        <taxon>Suessiaceae</taxon>
        <taxon>Polarella</taxon>
    </lineage>
</organism>
<evidence type="ECO:0000256" key="4">
    <source>
        <dbReference type="ARBA" id="ARBA00012367"/>
    </source>
</evidence>
<gene>
    <name evidence="10" type="ORF">PGLA2088_LOCUS30828</name>
</gene>
<comment type="pathway">
    <text evidence="2">Protein modification; protein lipoylation via exogenous pathway; protein N(6)-(lipoyl)lysine from lipoate: step 1/2.</text>
</comment>
<evidence type="ECO:0000256" key="1">
    <source>
        <dbReference type="ARBA" id="ARBA00005085"/>
    </source>
</evidence>
<dbReference type="CDD" id="cd16443">
    <property type="entry name" value="LplA"/>
    <property type="match status" value="1"/>
</dbReference>
<dbReference type="Gene3D" id="3.30.390.50">
    <property type="entry name" value="CO dehydrogenase flavoprotein, C-terminal domain"/>
    <property type="match status" value="1"/>
</dbReference>
<accession>A0A813K9Y6</accession>
<evidence type="ECO:0000256" key="6">
    <source>
        <dbReference type="ARBA" id="ARBA00022741"/>
    </source>
</evidence>
<evidence type="ECO:0000256" key="3">
    <source>
        <dbReference type="ARBA" id="ARBA00008242"/>
    </source>
</evidence>
<reference evidence="10" key="1">
    <citation type="submission" date="2021-02" db="EMBL/GenBank/DDBJ databases">
        <authorList>
            <person name="Dougan E. K."/>
            <person name="Rhodes N."/>
            <person name="Thang M."/>
            <person name="Chan C."/>
        </authorList>
    </citation>
    <scope>NUCLEOTIDE SEQUENCE</scope>
</reference>
<keyword evidence="5" id="KW-0436">Ligase</keyword>
<dbReference type="InterPro" id="IPR004562">
    <property type="entry name" value="LipoylTrfase_LipoateP_Ligase"/>
</dbReference>
<dbReference type="EMBL" id="CAJNNW010029024">
    <property type="protein sequence ID" value="CAE8698643.1"/>
    <property type="molecule type" value="Genomic_DNA"/>
</dbReference>
<evidence type="ECO:0000256" key="7">
    <source>
        <dbReference type="ARBA" id="ARBA00022840"/>
    </source>
</evidence>
<dbReference type="EC" id="6.3.1.20" evidence="4"/>
<evidence type="ECO:0000256" key="5">
    <source>
        <dbReference type="ARBA" id="ARBA00022598"/>
    </source>
</evidence>
<keyword evidence="6" id="KW-0547">Nucleotide-binding</keyword>
<dbReference type="SUPFAM" id="SSF82649">
    <property type="entry name" value="SufE/NifU"/>
    <property type="match status" value="1"/>
</dbReference>
<evidence type="ECO:0000256" key="2">
    <source>
        <dbReference type="ARBA" id="ARBA00005124"/>
    </source>
</evidence>
<dbReference type="GO" id="GO:0005524">
    <property type="term" value="F:ATP binding"/>
    <property type="evidence" value="ECO:0007669"/>
    <property type="project" value="UniProtKB-KW"/>
</dbReference>
<evidence type="ECO:0000256" key="8">
    <source>
        <dbReference type="ARBA" id="ARBA00048037"/>
    </source>
</evidence>
<dbReference type="PANTHER" id="PTHR12561:SF3">
    <property type="entry name" value="LIPOYLTRANSFERASE 1, MITOCHONDRIAL"/>
    <property type="match status" value="1"/>
</dbReference>